<dbReference type="InterPro" id="IPR036440">
    <property type="entry name" value="Peptidase_C15-like_sf"/>
</dbReference>
<evidence type="ECO:0000256" key="4">
    <source>
        <dbReference type="ARBA" id="ARBA00006641"/>
    </source>
</evidence>
<evidence type="ECO:0000256" key="8">
    <source>
        <dbReference type="ARBA" id="ARBA00022807"/>
    </source>
</evidence>
<dbReference type="Pfam" id="PF01470">
    <property type="entry name" value="Peptidase_C15"/>
    <property type="match status" value="1"/>
</dbReference>
<gene>
    <name evidence="9 12" type="primary">pcp</name>
    <name evidence="12" type="ORF">VIBNISOn1_900050</name>
</gene>
<keyword evidence="6 9" id="KW-0645">Protease</keyword>
<protein>
    <recommendedName>
        <fullName evidence="9">Pyrrolidone-carboxylate peptidase</fullName>
        <ecNumber evidence="9">3.4.19.3</ecNumber>
    </recommendedName>
    <alternativeName>
        <fullName evidence="9">5-oxoprolyl-peptidase</fullName>
    </alternativeName>
    <alternativeName>
        <fullName evidence="9">Pyroglutamyl-peptidase I</fullName>
        <shortName evidence="9">PGP-I</shortName>
        <shortName evidence="9">Pyrase</shortName>
    </alternativeName>
</protein>
<keyword evidence="5 9" id="KW-0963">Cytoplasm</keyword>
<evidence type="ECO:0000256" key="5">
    <source>
        <dbReference type="ARBA" id="ARBA00022490"/>
    </source>
</evidence>
<dbReference type="InterPro" id="IPR033693">
    <property type="entry name" value="PGPEP1_Glu_AS"/>
</dbReference>
<dbReference type="InterPro" id="IPR029762">
    <property type="entry name" value="PGP-I_bact-type"/>
</dbReference>
<evidence type="ECO:0000313" key="13">
    <source>
        <dbReference type="Proteomes" id="UP000018211"/>
    </source>
</evidence>
<evidence type="ECO:0000256" key="7">
    <source>
        <dbReference type="ARBA" id="ARBA00022801"/>
    </source>
</evidence>
<dbReference type="PANTHER" id="PTHR23402:SF1">
    <property type="entry name" value="PYROGLUTAMYL-PEPTIDASE I"/>
    <property type="match status" value="1"/>
</dbReference>
<comment type="subunit">
    <text evidence="9">Homotetramer.</text>
</comment>
<evidence type="ECO:0000256" key="6">
    <source>
        <dbReference type="ARBA" id="ARBA00022670"/>
    </source>
</evidence>
<comment type="function">
    <text evidence="2 9">Removes 5-oxoproline from various penultimate amino acid residues except L-proline.</text>
</comment>
<evidence type="ECO:0000256" key="11">
    <source>
        <dbReference type="PROSITE-ProRule" id="PRU10077"/>
    </source>
</evidence>
<comment type="similarity">
    <text evidence="4 9">Belongs to the peptidase C15 family.</text>
</comment>
<evidence type="ECO:0000313" key="12">
    <source>
        <dbReference type="EMBL" id="CCO49826.1"/>
    </source>
</evidence>
<dbReference type="PROSITE" id="PS01334">
    <property type="entry name" value="PYRASE_CYS"/>
    <property type="match status" value="1"/>
</dbReference>
<organism evidence="12 13">
    <name type="scientific">Vibrio nigripulchritudo SOn1</name>
    <dbReference type="NCBI Taxonomy" id="1238450"/>
    <lineage>
        <taxon>Bacteria</taxon>
        <taxon>Pseudomonadati</taxon>
        <taxon>Pseudomonadota</taxon>
        <taxon>Gammaproteobacteria</taxon>
        <taxon>Vibrionales</taxon>
        <taxon>Vibrionaceae</taxon>
        <taxon>Vibrio</taxon>
    </lineage>
</organism>
<dbReference type="InterPro" id="IPR016125">
    <property type="entry name" value="Peptidase_C15-like"/>
</dbReference>
<dbReference type="EC" id="3.4.19.3" evidence="9"/>
<proteinExistence type="inferred from homology"/>
<dbReference type="CDD" id="cd00501">
    <property type="entry name" value="Peptidase_C15"/>
    <property type="match status" value="1"/>
</dbReference>
<dbReference type="Proteomes" id="UP000018211">
    <property type="component" value="Unassembled WGS sequence"/>
</dbReference>
<dbReference type="FunFam" id="3.40.630.20:FF:000001">
    <property type="entry name" value="Pyrrolidone-carboxylate peptidase"/>
    <property type="match status" value="1"/>
</dbReference>
<evidence type="ECO:0000256" key="10">
    <source>
        <dbReference type="PROSITE-ProRule" id="PRU10076"/>
    </source>
</evidence>
<dbReference type="GO" id="GO:0006508">
    <property type="term" value="P:proteolysis"/>
    <property type="evidence" value="ECO:0007669"/>
    <property type="project" value="UniProtKB-KW"/>
</dbReference>
<reference evidence="12 13" key="1">
    <citation type="journal article" date="2013" name="ISME J.">
        <title>Comparative genomics of pathogenic lineages of Vibrio nigripulchritudo identifies virulence-associated traits.</title>
        <authorList>
            <person name="Goudenege D."/>
            <person name="Labreuche Y."/>
            <person name="Krin E."/>
            <person name="Ansquer D."/>
            <person name="Mangenot S."/>
            <person name="Calteau A."/>
            <person name="Medigue C."/>
            <person name="Mazel D."/>
            <person name="Polz M.F."/>
            <person name="Le Roux F."/>
        </authorList>
    </citation>
    <scope>NUCLEOTIDE SEQUENCE [LARGE SCALE GENOMIC DNA]</scope>
    <source>
        <strain evidence="12 13">SOn1</strain>
    </source>
</reference>
<dbReference type="HAMAP" id="MF_00417">
    <property type="entry name" value="Pyrrolid_peptidase"/>
    <property type="match status" value="1"/>
</dbReference>
<keyword evidence="7 9" id="KW-0378">Hydrolase</keyword>
<dbReference type="InterPro" id="IPR033694">
    <property type="entry name" value="PGPEP1_Cys_AS"/>
</dbReference>
<dbReference type="PRINTS" id="PR00706">
    <property type="entry name" value="PYROGLUPTASE"/>
</dbReference>
<comment type="caution">
    <text evidence="12">The sequence shown here is derived from an EMBL/GenBank/DDBJ whole genome shotgun (WGS) entry which is preliminary data.</text>
</comment>
<evidence type="ECO:0000256" key="9">
    <source>
        <dbReference type="HAMAP-Rule" id="MF_00417"/>
    </source>
</evidence>
<name>A0AAV2VYV8_9VIBR</name>
<keyword evidence="8 9" id="KW-0788">Thiol protease</keyword>
<dbReference type="EMBL" id="CAOF01000187">
    <property type="protein sequence ID" value="CCO49826.1"/>
    <property type="molecule type" value="Genomic_DNA"/>
</dbReference>
<evidence type="ECO:0000256" key="3">
    <source>
        <dbReference type="ARBA" id="ARBA00004496"/>
    </source>
</evidence>
<accession>A0AAV2VYV8</accession>
<dbReference type="PIRSF" id="PIRSF015592">
    <property type="entry name" value="Prld-crbxl_pptds"/>
    <property type="match status" value="1"/>
</dbReference>
<dbReference type="NCBIfam" id="NF009676">
    <property type="entry name" value="PRK13197.1"/>
    <property type="match status" value="1"/>
</dbReference>
<dbReference type="NCBIfam" id="TIGR00504">
    <property type="entry name" value="pyro_pdase"/>
    <property type="match status" value="1"/>
</dbReference>
<evidence type="ECO:0000256" key="1">
    <source>
        <dbReference type="ARBA" id="ARBA00001770"/>
    </source>
</evidence>
<dbReference type="Gene3D" id="3.40.630.20">
    <property type="entry name" value="Peptidase C15, pyroglutamyl peptidase I-like"/>
    <property type="match status" value="1"/>
</dbReference>
<comment type="catalytic activity">
    <reaction evidence="1 9 10">
        <text>Release of an N-terminal pyroglutamyl group from a polypeptide, the second amino acid generally not being Pro.</text>
        <dbReference type="EC" id="3.4.19.3"/>
    </reaction>
</comment>
<sequence>MSNSTIKTVLLTGFEPFNGEVINPAWEAVKRLEGKTLTGGRIVTCSVPVVREKSIQTVIKAIELHQPDIVVTIGQAAGRDSITPERVAINVDDYRIPDNEGNQPIDEPVVEGAESAYFSTLPIKAICQSLNEQGIPANVSNSAGTFVCNHLFYGIQHYLRSTSIRHGFVHVPLLPEQAKTNELPSMSLDTMVKALMLLAQTCLDHDSDIIVSDGTIC</sequence>
<dbReference type="SUPFAM" id="SSF53182">
    <property type="entry name" value="Pyrrolidone carboxyl peptidase (pyroglutamate aminopeptidase)"/>
    <property type="match status" value="1"/>
</dbReference>
<dbReference type="AlphaFoldDB" id="A0AAV2VYV8"/>
<dbReference type="GO" id="GO:0016920">
    <property type="term" value="F:pyroglutamyl-peptidase activity"/>
    <property type="evidence" value="ECO:0007669"/>
    <property type="project" value="UniProtKB-UniRule"/>
</dbReference>
<feature type="active site" evidence="9 11">
    <location>
        <position position="148"/>
    </location>
</feature>
<dbReference type="PROSITE" id="PS01333">
    <property type="entry name" value="PYRASE_GLU"/>
    <property type="match status" value="1"/>
</dbReference>
<comment type="subcellular location">
    <subcellularLocation>
        <location evidence="3 9">Cytoplasm</location>
    </subcellularLocation>
</comment>
<evidence type="ECO:0000256" key="2">
    <source>
        <dbReference type="ARBA" id="ARBA00002280"/>
    </source>
</evidence>
<dbReference type="PANTHER" id="PTHR23402">
    <property type="entry name" value="PROTEASE FAMILY C15 PYROGLUTAMYL-PEPTIDASE I-RELATED"/>
    <property type="match status" value="1"/>
</dbReference>
<feature type="active site" evidence="9 10">
    <location>
        <position position="85"/>
    </location>
</feature>
<feature type="active site" evidence="9">
    <location>
        <position position="170"/>
    </location>
</feature>
<dbReference type="InterPro" id="IPR000816">
    <property type="entry name" value="Peptidase_C15"/>
</dbReference>
<dbReference type="GO" id="GO:0005829">
    <property type="term" value="C:cytosol"/>
    <property type="evidence" value="ECO:0007669"/>
    <property type="project" value="InterPro"/>
</dbReference>